<feature type="non-terminal residue" evidence="2">
    <location>
        <position position="64"/>
    </location>
</feature>
<accession>A0A0F8ZEB1</accession>
<name>A0A0F8ZEB1_9ZZZZ</name>
<dbReference type="EMBL" id="LAZR01048346">
    <property type="protein sequence ID" value="KKK92147.1"/>
    <property type="molecule type" value="Genomic_DNA"/>
</dbReference>
<proteinExistence type="predicted"/>
<evidence type="ECO:0000256" key="1">
    <source>
        <dbReference type="SAM" id="MobiDB-lite"/>
    </source>
</evidence>
<dbReference type="AlphaFoldDB" id="A0A0F8ZEB1"/>
<sequence length="64" mass="7209">MNTVNAQCTECERPFEWKDQLVPILCPDCKGQQPKHGNRLTGNTRTHGNVDPAQTEAFLRSIGR</sequence>
<evidence type="ECO:0000313" key="2">
    <source>
        <dbReference type="EMBL" id="KKK92147.1"/>
    </source>
</evidence>
<gene>
    <name evidence="2" type="ORF">LCGC14_2705890</name>
</gene>
<comment type="caution">
    <text evidence="2">The sequence shown here is derived from an EMBL/GenBank/DDBJ whole genome shotgun (WGS) entry which is preliminary data.</text>
</comment>
<organism evidence="2">
    <name type="scientific">marine sediment metagenome</name>
    <dbReference type="NCBI Taxonomy" id="412755"/>
    <lineage>
        <taxon>unclassified sequences</taxon>
        <taxon>metagenomes</taxon>
        <taxon>ecological metagenomes</taxon>
    </lineage>
</organism>
<reference evidence="2" key="1">
    <citation type="journal article" date="2015" name="Nature">
        <title>Complex archaea that bridge the gap between prokaryotes and eukaryotes.</title>
        <authorList>
            <person name="Spang A."/>
            <person name="Saw J.H."/>
            <person name="Jorgensen S.L."/>
            <person name="Zaremba-Niedzwiedzka K."/>
            <person name="Martijn J."/>
            <person name="Lind A.E."/>
            <person name="van Eijk R."/>
            <person name="Schleper C."/>
            <person name="Guy L."/>
            <person name="Ettema T.J."/>
        </authorList>
    </citation>
    <scope>NUCLEOTIDE SEQUENCE</scope>
</reference>
<protein>
    <submittedName>
        <fullName evidence="2">Uncharacterized protein</fullName>
    </submittedName>
</protein>
<feature type="region of interest" description="Disordered" evidence="1">
    <location>
        <begin position="33"/>
        <end position="64"/>
    </location>
</feature>